<evidence type="ECO:0000313" key="6">
    <source>
        <dbReference type="EMBL" id="PIL26758.1"/>
    </source>
</evidence>
<feature type="domain" description="CFEM" evidence="5">
    <location>
        <begin position="86"/>
        <end position="196"/>
    </location>
</feature>
<organism evidence="6 7">
    <name type="scientific">Ganoderma sinense ZZ0214-1</name>
    <dbReference type="NCBI Taxonomy" id="1077348"/>
    <lineage>
        <taxon>Eukaryota</taxon>
        <taxon>Fungi</taxon>
        <taxon>Dikarya</taxon>
        <taxon>Basidiomycota</taxon>
        <taxon>Agaricomycotina</taxon>
        <taxon>Agaricomycetes</taxon>
        <taxon>Polyporales</taxon>
        <taxon>Polyporaceae</taxon>
        <taxon>Ganoderma</taxon>
    </lineage>
</organism>
<dbReference type="EMBL" id="AYKW01000038">
    <property type="protein sequence ID" value="PIL26758.1"/>
    <property type="molecule type" value="Genomic_DNA"/>
</dbReference>
<keyword evidence="3" id="KW-0732">Signal</keyword>
<evidence type="ECO:0000256" key="1">
    <source>
        <dbReference type="ARBA" id="ARBA00004613"/>
    </source>
</evidence>
<dbReference type="AlphaFoldDB" id="A0A2G8RZM6"/>
<evidence type="ECO:0000256" key="4">
    <source>
        <dbReference type="ARBA" id="ARBA00023157"/>
    </source>
</evidence>
<sequence>MHTHPEDGPGVDFKLWTVPSTAHRMLYARHVLHLAPQACGRKLPSTTFDPSVAEDLCALSRRASPLLARPPVFHMSWSGPMWADATIRPEMQFTLLSIALAALLGGASAQLSPCLQGCLTAAESQAGCGALDIRCMCTSSAFQADMLACVKAKCTAQDLADAKKFEAEFCGTCAGADWCRWYSLSGVRVGASPIAS</sequence>
<comment type="caution">
    <text evidence="6">The sequence shown here is derived from an EMBL/GenBank/DDBJ whole genome shotgun (WGS) entry which is preliminary data.</text>
</comment>
<accession>A0A2G8RZM6</accession>
<comment type="subcellular location">
    <subcellularLocation>
        <location evidence="1">Secreted</location>
    </subcellularLocation>
</comment>
<protein>
    <recommendedName>
        <fullName evidence="5">CFEM domain-containing protein</fullName>
    </recommendedName>
</protein>
<evidence type="ECO:0000313" key="7">
    <source>
        <dbReference type="Proteomes" id="UP000230002"/>
    </source>
</evidence>
<dbReference type="GO" id="GO:0005576">
    <property type="term" value="C:extracellular region"/>
    <property type="evidence" value="ECO:0007669"/>
    <property type="project" value="UniProtKB-SubCell"/>
</dbReference>
<gene>
    <name evidence="6" type="ORF">GSI_11173</name>
</gene>
<reference evidence="6 7" key="1">
    <citation type="journal article" date="2015" name="Sci. Rep.">
        <title>Chromosome-level genome map provides insights into diverse defense mechanisms in the medicinal fungus Ganoderma sinense.</title>
        <authorList>
            <person name="Zhu Y."/>
            <person name="Xu J."/>
            <person name="Sun C."/>
            <person name="Zhou S."/>
            <person name="Xu H."/>
            <person name="Nelson D.R."/>
            <person name="Qian J."/>
            <person name="Song J."/>
            <person name="Luo H."/>
            <person name="Xiang L."/>
            <person name="Li Y."/>
            <person name="Xu Z."/>
            <person name="Ji A."/>
            <person name="Wang L."/>
            <person name="Lu S."/>
            <person name="Hayward A."/>
            <person name="Sun W."/>
            <person name="Li X."/>
            <person name="Schwartz D.C."/>
            <person name="Wang Y."/>
            <person name="Chen S."/>
        </authorList>
    </citation>
    <scope>NUCLEOTIDE SEQUENCE [LARGE SCALE GENOMIC DNA]</scope>
    <source>
        <strain evidence="6 7">ZZ0214-1</strain>
    </source>
</reference>
<keyword evidence="4" id="KW-1015">Disulfide bond</keyword>
<evidence type="ECO:0000259" key="5">
    <source>
        <dbReference type="PROSITE" id="PS52012"/>
    </source>
</evidence>
<keyword evidence="7" id="KW-1185">Reference proteome</keyword>
<proteinExistence type="predicted"/>
<evidence type="ECO:0000256" key="2">
    <source>
        <dbReference type="ARBA" id="ARBA00022525"/>
    </source>
</evidence>
<dbReference type="Proteomes" id="UP000230002">
    <property type="component" value="Unassembled WGS sequence"/>
</dbReference>
<name>A0A2G8RZM6_9APHY</name>
<evidence type="ECO:0000256" key="3">
    <source>
        <dbReference type="ARBA" id="ARBA00022729"/>
    </source>
</evidence>
<dbReference type="PROSITE" id="PS52012">
    <property type="entry name" value="CFEM"/>
    <property type="match status" value="1"/>
</dbReference>
<keyword evidence="2" id="KW-0964">Secreted</keyword>
<dbReference type="Pfam" id="PF05730">
    <property type="entry name" value="CFEM"/>
    <property type="match status" value="1"/>
</dbReference>
<dbReference type="OrthoDB" id="4505683at2759"/>
<dbReference type="InterPro" id="IPR008427">
    <property type="entry name" value="Extracellular_membr_CFEM_dom"/>
</dbReference>